<evidence type="ECO:0000313" key="3">
    <source>
        <dbReference type="Proteomes" id="UP000187609"/>
    </source>
</evidence>
<protein>
    <submittedName>
        <fullName evidence="2">Uncharacterized protein</fullName>
    </submittedName>
</protein>
<dbReference type="PANTHER" id="PTHR33233:SF17">
    <property type="entry name" value="DUF4283 DOMAIN-CONTAINING PROTEIN"/>
    <property type="match status" value="1"/>
</dbReference>
<name>A0A1J6IW79_NICAT</name>
<accession>A0A1J6IW79</accession>
<evidence type="ECO:0000313" key="2">
    <source>
        <dbReference type="EMBL" id="OIT01975.1"/>
    </source>
</evidence>
<organism evidence="2 3">
    <name type="scientific">Nicotiana attenuata</name>
    <name type="common">Coyote tobacco</name>
    <dbReference type="NCBI Taxonomy" id="49451"/>
    <lineage>
        <taxon>Eukaryota</taxon>
        <taxon>Viridiplantae</taxon>
        <taxon>Streptophyta</taxon>
        <taxon>Embryophyta</taxon>
        <taxon>Tracheophyta</taxon>
        <taxon>Spermatophyta</taxon>
        <taxon>Magnoliopsida</taxon>
        <taxon>eudicotyledons</taxon>
        <taxon>Gunneridae</taxon>
        <taxon>Pentapetalae</taxon>
        <taxon>asterids</taxon>
        <taxon>lamiids</taxon>
        <taxon>Solanales</taxon>
        <taxon>Solanaceae</taxon>
        <taxon>Nicotianoideae</taxon>
        <taxon>Nicotianeae</taxon>
        <taxon>Nicotiana</taxon>
    </lineage>
</organism>
<gene>
    <name evidence="2" type="ORF">A4A49_03920</name>
</gene>
<comment type="caution">
    <text evidence="2">The sequence shown here is derived from an EMBL/GenBank/DDBJ whole genome shotgun (WGS) entry which is preliminary data.</text>
</comment>
<sequence>MIGQMQLVHWMTGMGSAPTIMQASKCIDEEKSVEVDANTAARKLNFSVQRAKTTQSELTLADVVKRNRALQHGMKLGYYPPVMKEGVKIVRLNRAEENLGRIASYLGKPICSDRLTVEGERVSNARMLVEMDVSQELPDTMLIEEEDGYYREQSLEYEWKPAFCEECCQIGHHDEKCGKAVKKKTSDGYVEKTGKQKQREGKEFKNQIKKQWRAKPVAEQVPVQKEQSNEQIQEQEDGRLSEQPAIQKEQIPKLVQEQQVNPEKMIDQEMEMQPVQKSRGK</sequence>
<reference evidence="2" key="1">
    <citation type="submission" date="2016-11" db="EMBL/GenBank/DDBJ databases">
        <title>The genome of Nicotiana attenuata.</title>
        <authorList>
            <person name="Xu S."/>
            <person name="Brockmoeller T."/>
            <person name="Gaquerel E."/>
            <person name="Navarro A."/>
            <person name="Kuhl H."/>
            <person name="Gase K."/>
            <person name="Ling Z."/>
            <person name="Zhou W."/>
            <person name="Kreitzer C."/>
            <person name="Stanke M."/>
            <person name="Tang H."/>
            <person name="Lyons E."/>
            <person name="Pandey P."/>
            <person name="Pandey S.P."/>
            <person name="Timmermann B."/>
            <person name="Baldwin I.T."/>
        </authorList>
    </citation>
    <scope>NUCLEOTIDE SEQUENCE [LARGE SCALE GENOMIC DNA]</scope>
    <source>
        <strain evidence="2">UT</strain>
    </source>
</reference>
<dbReference type="Gramene" id="OIT01975">
    <property type="protein sequence ID" value="OIT01975"/>
    <property type="gene ID" value="A4A49_03920"/>
</dbReference>
<dbReference type="Proteomes" id="UP000187609">
    <property type="component" value="Unassembled WGS sequence"/>
</dbReference>
<keyword evidence="3" id="KW-1185">Reference proteome</keyword>
<proteinExistence type="predicted"/>
<evidence type="ECO:0000256" key="1">
    <source>
        <dbReference type="SAM" id="MobiDB-lite"/>
    </source>
</evidence>
<feature type="region of interest" description="Disordered" evidence="1">
    <location>
        <begin position="184"/>
        <end position="281"/>
    </location>
</feature>
<dbReference type="AlphaFoldDB" id="A0A1J6IW79"/>
<dbReference type="PANTHER" id="PTHR33233">
    <property type="entry name" value="ENDONUCLEASE/EXONUCLEASE/PHOSPHATASE"/>
    <property type="match status" value="1"/>
</dbReference>
<dbReference type="EMBL" id="MJEQ01037188">
    <property type="protein sequence ID" value="OIT01975.1"/>
    <property type="molecule type" value="Genomic_DNA"/>
</dbReference>
<feature type="compositionally biased region" description="Basic and acidic residues" evidence="1">
    <location>
        <begin position="184"/>
        <end position="206"/>
    </location>
</feature>